<evidence type="ECO:0000313" key="2">
    <source>
        <dbReference type="Proteomes" id="UP000054558"/>
    </source>
</evidence>
<reference evidence="1 2" key="1">
    <citation type="journal article" date="2014" name="Nat. Commun.">
        <title>Klebsormidium flaccidum genome reveals primary factors for plant terrestrial adaptation.</title>
        <authorList>
            <person name="Hori K."/>
            <person name="Maruyama F."/>
            <person name="Fujisawa T."/>
            <person name="Togashi T."/>
            <person name="Yamamoto N."/>
            <person name="Seo M."/>
            <person name="Sato S."/>
            <person name="Yamada T."/>
            <person name="Mori H."/>
            <person name="Tajima N."/>
            <person name="Moriyama T."/>
            <person name="Ikeuchi M."/>
            <person name="Watanabe M."/>
            <person name="Wada H."/>
            <person name="Kobayashi K."/>
            <person name="Saito M."/>
            <person name="Masuda T."/>
            <person name="Sasaki-Sekimoto Y."/>
            <person name="Mashiguchi K."/>
            <person name="Awai K."/>
            <person name="Shimojima M."/>
            <person name="Masuda S."/>
            <person name="Iwai M."/>
            <person name="Nobusawa T."/>
            <person name="Narise T."/>
            <person name="Kondo S."/>
            <person name="Saito H."/>
            <person name="Sato R."/>
            <person name="Murakawa M."/>
            <person name="Ihara Y."/>
            <person name="Oshima-Yamada Y."/>
            <person name="Ohtaka K."/>
            <person name="Satoh M."/>
            <person name="Sonobe K."/>
            <person name="Ishii M."/>
            <person name="Ohtani R."/>
            <person name="Kanamori-Sato M."/>
            <person name="Honoki R."/>
            <person name="Miyazaki D."/>
            <person name="Mochizuki H."/>
            <person name="Umetsu J."/>
            <person name="Higashi K."/>
            <person name="Shibata D."/>
            <person name="Kamiya Y."/>
            <person name="Sato N."/>
            <person name="Nakamura Y."/>
            <person name="Tabata S."/>
            <person name="Ida S."/>
            <person name="Kurokawa K."/>
            <person name="Ohta H."/>
        </authorList>
    </citation>
    <scope>NUCLEOTIDE SEQUENCE [LARGE SCALE GENOMIC DNA]</scope>
    <source>
        <strain evidence="1 2">NIES-2285</strain>
    </source>
</reference>
<organism evidence="1 2">
    <name type="scientific">Klebsormidium nitens</name>
    <name type="common">Green alga</name>
    <name type="synonym">Ulothrix nitens</name>
    <dbReference type="NCBI Taxonomy" id="105231"/>
    <lineage>
        <taxon>Eukaryota</taxon>
        <taxon>Viridiplantae</taxon>
        <taxon>Streptophyta</taxon>
        <taxon>Klebsormidiophyceae</taxon>
        <taxon>Klebsormidiales</taxon>
        <taxon>Klebsormidiaceae</taxon>
        <taxon>Klebsormidium</taxon>
    </lineage>
</organism>
<keyword evidence="2" id="KW-1185">Reference proteome</keyword>
<evidence type="ECO:0000313" key="1">
    <source>
        <dbReference type="EMBL" id="GAQ90392.1"/>
    </source>
</evidence>
<sequence length="301" mass="34277">MALSKNRLYKPRETLKALQLSRKAYLEMDEAAVARFANLAKYGDNNEKEARGLQILSRAIQKDGRLEFHKSFEKARADCCVYMPGALALGIQLKTTGVTGVDGRNGTNFYSFKHTNGYTGLLLVFIAVHVQPPRIWLAEGSKLVSQCVQIPVTRVRYSINPDRLQEVDFANLASAIHKIYEEALTGSSNYVLRSPTEHEKPTAPTALAEYEAFKRLQRSLSVTFVDPPAEHMSYDYLVEGKRWQLKLARYDVKKDQYKVGARVKLVVKFGCIALVMKQHRHRWFQWPLDGKRRSQNVPVMA</sequence>
<accession>A0A1Y1IJS2</accession>
<name>A0A1Y1IJS2_KLENI</name>
<proteinExistence type="predicted"/>
<dbReference type="AlphaFoldDB" id="A0A1Y1IJS2"/>
<gene>
    <name evidence="1" type="ORF">KFL_006340110</name>
</gene>
<dbReference type="Proteomes" id="UP000054558">
    <property type="component" value="Unassembled WGS sequence"/>
</dbReference>
<protein>
    <submittedName>
        <fullName evidence="1">Uncharacterized protein</fullName>
    </submittedName>
</protein>
<dbReference type="EMBL" id="DF237583">
    <property type="protein sequence ID" value="GAQ90392.1"/>
    <property type="molecule type" value="Genomic_DNA"/>
</dbReference>